<evidence type="ECO:0000313" key="3">
    <source>
        <dbReference type="EMBL" id="EME88696.1"/>
    </source>
</evidence>
<name>N1QA88_PSEFD</name>
<dbReference type="AlphaFoldDB" id="N1QA88"/>
<protein>
    <submittedName>
        <fullName evidence="3">Uncharacterized protein</fullName>
    </submittedName>
</protein>
<dbReference type="VEuPathDB" id="FungiDB:MYCFIDRAFT_192802"/>
<proteinExistence type="predicted"/>
<dbReference type="GeneID" id="19335297"/>
<sequence>MSNKTDYFTPTPSHNGCPPDCLVPSSSKNPPTPSYNELLRKFLLFCVAVELNVEASLEKEEFLTKKELIHFVELAQFYCGKFQSSNTKNQARERQLRVTITNTAEEMGLDGEEIHARVLPPFWKSTLGQPKGEDEAWKLMTRLETYDYFVPWLTGERIENPLLNQEFKAKIQNGEGEKLEEKLDISIQERMKDAAKEVQLDVKQCIETIHRKSSRGKSDSVTGVIDGKRPGGGIPSPDPGTRLPDLTIALEIVDFMRNHDTANIGRRGEGNSSNKNTEFCSHAKMRAVWEVVSSQHDTRSDRRRTRARALTEKIKARGKRIISRLSWWKPPTPRRLWTNHLERKGGRVKRARGEVERVEAELEYGKAEEEQEVIAE</sequence>
<dbReference type="OrthoDB" id="3649604at2759"/>
<organism evidence="3 4">
    <name type="scientific">Pseudocercospora fijiensis (strain CIRAD86)</name>
    <name type="common">Black leaf streak disease fungus</name>
    <name type="synonym">Mycosphaerella fijiensis</name>
    <dbReference type="NCBI Taxonomy" id="383855"/>
    <lineage>
        <taxon>Eukaryota</taxon>
        <taxon>Fungi</taxon>
        <taxon>Dikarya</taxon>
        <taxon>Ascomycota</taxon>
        <taxon>Pezizomycotina</taxon>
        <taxon>Dothideomycetes</taxon>
        <taxon>Dothideomycetidae</taxon>
        <taxon>Mycosphaerellales</taxon>
        <taxon>Mycosphaerellaceae</taxon>
        <taxon>Pseudocercospora</taxon>
    </lineage>
</organism>
<feature type="coiled-coil region" evidence="1">
    <location>
        <begin position="341"/>
        <end position="370"/>
    </location>
</feature>
<dbReference type="HOGENOM" id="CLU_735934_0_0_1"/>
<keyword evidence="4" id="KW-1185">Reference proteome</keyword>
<keyword evidence="1" id="KW-0175">Coiled coil</keyword>
<dbReference type="KEGG" id="pfj:MYCFIDRAFT_192802"/>
<dbReference type="RefSeq" id="XP_007921625.1">
    <property type="nucleotide sequence ID" value="XM_007923434.1"/>
</dbReference>
<evidence type="ECO:0000256" key="1">
    <source>
        <dbReference type="SAM" id="Coils"/>
    </source>
</evidence>
<reference evidence="3 4" key="1">
    <citation type="journal article" date="2012" name="PLoS Pathog.">
        <title>Diverse lifestyles and strategies of plant pathogenesis encoded in the genomes of eighteen Dothideomycetes fungi.</title>
        <authorList>
            <person name="Ohm R.A."/>
            <person name="Feau N."/>
            <person name="Henrissat B."/>
            <person name="Schoch C.L."/>
            <person name="Horwitz B.A."/>
            <person name="Barry K.W."/>
            <person name="Condon B.J."/>
            <person name="Copeland A.C."/>
            <person name="Dhillon B."/>
            <person name="Glaser F."/>
            <person name="Hesse C.N."/>
            <person name="Kosti I."/>
            <person name="LaButti K."/>
            <person name="Lindquist E.A."/>
            <person name="Lucas S."/>
            <person name="Salamov A.A."/>
            <person name="Bradshaw R.E."/>
            <person name="Ciuffetti L."/>
            <person name="Hamelin R.C."/>
            <person name="Kema G.H.J."/>
            <person name="Lawrence C."/>
            <person name="Scott J.A."/>
            <person name="Spatafora J.W."/>
            <person name="Turgeon B.G."/>
            <person name="de Wit P.J.G.M."/>
            <person name="Zhong S."/>
            <person name="Goodwin S.B."/>
            <person name="Grigoriev I.V."/>
        </authorList>
    </citation>
    <scope>NUCLEOTIDE SEQUENCE [LARGE SCALE GENOMIC DNA]</scope>
    <source>
        <strain evidence="3 4">CIRAD86</strain>
    </source>
</reference>
<dbReference type="EMBL" id="KB446555">
    <property type="protein sequence ID" value="EME88696.1"/>
    <property type="molecule type" value="Genomic_DNA"/>
</dbReference>
<feature type="region of interest" description="Disordered" evidence="2">
    <location>
        <begin position="211"/>
        <end position="242"/>
    </location>
</feature>
<gene>
    <name evidence="3" type="ORF">MYCFIDRAFT_192802</name>
</gene>
<evidence type="ECO:0000313" key="4">
    <source>
        <dbReference type="Proteomes" id="UP000016932"/>
    </source>
</evidence>
<evidence type="ECO:0000256" key="2">
    <source>
        <dbReference type="SAM" id="MobiDB-lite"/>
    </source>
</evidence>
<dbReference type="Proteomes" id="UP000016932">
    <property type="component" value="Unassembled WGS sequence"/>
</dbReference>
<accession>N1QA88</accession>